<feature type="domain" description="CARD" evidence="1">
    <location>
        <begin position="66"/>
        <end position="150"/>
    </location>
</feature>
<dbReference type="PROSITE" id="PS50209">
    <property type="entry name" value="CARD"/>
    <property type="match status" value="1"/>
</dbReference>
<dbReference type="InterPro" id="IPR000835">
    <property type="entry name" value="HTH_MarR-typ"/>
</dbReference>
<dbReference type="InterPro" id="IPR036388">
    <property type="entry name" value="WH-like_DNA-bd_sf"/>
</dbReference>
<dbReference type="PRINTS" id="PR00598">
    <property type="entry name" value="HTHMARR"/>
</dbReference>
<dbReference type="Proteomes" id="UP000650081">
    <property type="component" value="Unassembled WGS sequence"/>
</dbReference>
<dbReference type="SMART" id="SM00347">
    <property type="entry name" value="HTH_MARR"/>
    <property type="match status" value="1"/>
</dbReference>
<dbReference type="PANTHER" id="PTHR33164:SF101">
    <property type="entry name" value="TRANSCRIPTIONAL REPRESSOR MPRA"/>
    <property type="match status" value="1"/>
</dbReference>
<dbReference type="PROSITE" id="PS50995">
    <property type="entry name" value="HTH_MARR_2"/>
    <property type="match status" value="1"/>
</dbReference>
<dbReference type="GO" id="GO:0006950">
    <property type="term" value="P:response to stress"/>
    <property type="evidence" value="ECO:0007669"/>
    <property type="project" value="TreeGrafter"/>
</dbReference>
<reference evidence="3" key="1">
    <citation type="submission" date="2020-08" db="EMBL/GenBank/DDBJ databases">
        <title>Lewinella bacteria from marine environments.</title>
        <authorList>
            <person name="Zhong Y."/>
        </authorList>
    </citation>
    <scope>NUCLEOTIDE SEQUENCE</scope>
    <source>
        <strain evidence="3">KCTC 42187</strain>
    </source>
</reference>
<organism evidence="3 4">
    <name type="scientific">Neolewinella lacunae</name>
    <dbReference type="NCBI Taxonomy" id="1517758"/>
    <lineage>
        <taxon>Bacteria</taxon>
        <taxon>Pseudomonadati</taxon>
        <taxon>Bacteroidota</taxon>
        <taxon>Saprospiria</taxon>
        <taxon>Saprospirales</taxon>
        <taxon>Lewinellaceae</taxon>
        <taxon>Neolewinella</taxon>
    </lineage>
</organism>
<sequence>MSNPTNNASLLTGAGGQLQELRYNLFQSCSWLNNGTRQFLQPFGITPKQFSILRNLAECHPESLSIQEVREGLADKMSDASRLIDRLEKKALLEKFPSELDRRSNRVRITDRGRKLLQKIDSRRGTLDELLRDRLKESEVEQLNELLSRLK</sequence>
<proteinExistence type="predicted"/>
<dbReference type="Gene3D" id="1.10.10.10">
    <property type="entry name" value="Winged helix-like DNA-binding domain superfamily/Winged helix DNA-binding domain"/>
    <property type="match status" value="1"/>
</dbReference>
<accession>A0A923PKD2</accession>
<dbReference type="PANTHER" id="PTHR33164">
    <property type="entry name" value="TRANSCRIPTIONAL REGULATOR, MARR FAMILY"/>
    <property type="match status" value="1"/>
</dbReference>
<dbReference type="InterPro" id="IPR036390">
    <property type="entry name" value="WH_DNA-bd_sf"/>
</dbReference>
<evidence type="ECO:0000259" key="1">
    <source>
        <dbReference type="PROSITE" id="PS50209"/>
    </source>
</evidence>
<feature type="domain" description="HTH marR-type" evidence="2">
    <location>
        <begin position="18"/>
        <end position="151"/>
    </location>
</feature>
<evidence type="ECO:0000313" key="4">
    <source>
        <dbReference type="Proteomes" id="UP000650081"/>
    </source>
</evidence>
<dbReference type="EMBL" id="JACSIT010000141">
    <property type="protein sequence ID" value="MBC6995655.1"/>
    <property type="molecule type" value="Genomic_DNA"/>
</dbReference>
<name>A0A923PKD2_9BACT</name>
<keyword evidence="4" id="KW-1185">Reference proteome</keyword>
<evidence type="ECO:0000313" key="3">
    <source>
        <dbReference type="EMBL" id="MBC6995655.1"/>
    </source>
</evidence>
<dbReference type="InterPro" id="IPR001315">
    <property type="entry name" value="CARD"/>
</dbReference>
<dbReference type="AlphaFoldDB" id="A0A923PKD2"/>
<dbReference type="SUPFAM" id="SSF46785">
    <property type="entry name" value="Winged helix' DNA-binding domain"/>
    <property type="match status" value="1"/>
</dbReference>
<dbReference type="Pfam" id="PF12802">
    <property type="entry name" value="MarR_2"/>
    <property type="match status" value="1"/>
</dbReference>
<evidence type="ECO:0000259" key="2">
    <source>
        <dbReference type="PROSITE" id="PS50995"/>
    </source>
</evidence>
<protein>
    <submittedName>
        <fullName evidence="3">MarR family transcriptional regulator</fullName>
    </submittedName>
</protein>
<comment type="caution">
    <text evidence="3">The sequence shown here is derived from an EMBL/GenBank/DDBJ whole genome shotgun (WGS) entry which is preliminary data.</text>
</comment>
<dbReference type="RefSeq" id="WP_187467683.1">
    <property type="nucleotide sequence ID" value="NZ_JACSIT010000141.1"/>
</dbReference>
<dbReference type="GO" id="GO:0003700">
    <property type="term" value="F:DNA-binding transcription factor activity"/>
    <property type="evidence" value="ECO:0007669"/>
    <property type="project" value="InterPro"/>
</dbReference>
<dbReference type="InterPro" id="IPR039422">
    <property type="entry name" value="MarR/SlyA-like"/>
</dbReference>
<gene>
    <name evidence="3" type="ORF">H9S92_15920</name>
</gene>